<proteinExistence type="predicted"/>
<name>A0A9J5XAM5_SOLCO</name>
<dbReference type="Gene3D" id="3.30.530.20">
    <property type="match status" value="1"/>
</dbReference>
<reference evidence="2 3" key="1">
    <citation type="submission" date="2020-09" db="EMBL/GenBank/DDBJ databases">
        <title>De no assembly of potato wild relative species, Solanum commersonii.</title>
        <authorList>
            <person name="Cho K."/>
        </authorList>
    </citation>
    <scope>NUCLEOTIDE SEQUENCE [LARGE SCALE GENOMIC DNA]</scope>
    <source>
        <strain evidence="2">LZ3.2</strain>
        <tissue evidence="2">Leaf</tissue>
    </source>
</reference>
<dbReference type="SUPFAM" id="SSF55961">
    <property type="entry name" value="Bet v1-like"/>
    <property type="match status" value="1"/>
</dbReference>
<dbReference type="AlphaFoldDB" id="A0A9J5XAM5"/>
<protein>
    <recommendedName>
        <fullName evidence="1">Bet v I/Major latex protein domain-containing protein</fullName>
    </recommendedName>
</protein>
<keyword evidence="3" id="KW-1185">Reference proteome</keyword>
<accession>A0A9J5XAM5</accession>
<evidence type="ECO:0000313" key="2">
    <source>
        <dbReference type="EMBL" id="KAG5584621.1"/>
    </source>
</evidence>
<dbReference type="Proteomes" id="UP000824120">
    <property type="component" value="Chromosome 9"/>
</dbReference>
<comment type="caution">
    <text evidence="2">The sequence shown here is derived from an EMBL/GenBank/DDBJ whole genome shotgun (WGS) entry which is preliminary data.</text>
</comment>
<dbReference type="InterPro" id="IPR000916">
    <property type="entry name" value="Bet_v_I/MLP"/>
</dbReference>
<gene>
    <name evidence="2" type="ORF">H5410_045055</name>
</gene>
<dbReference type="EMBL" id="JACXVP010000009">
    <property type="protein sequence ID" value="KAG5584621.1"/>
    <property type="molecule type" value="Genomic_DNA"/>
</dbReference>
<dbReference type="InterPro" id="IPR023393">
    <property type="entry name" value="START-like_dom_sf"/>
</dbReference>
<dbReference type="OrthoDB" id="1847301at2759"/>
<dbReference type="SMART" id="SM01037">
    <property type="entry name" value="Bet_v_1"/>
    <property type="match status" value="1"/>
</dbReference>
<dbReference type="PANTHER" id="PTHR31907">
    <property type="entry name" value="MLP-LIKE PROTEIN 423"/>
    <property type="match status" value="1"/>
</dbReference>
<dbReference type="GO" id="GO:0006952">
    <property type="term" value="P:defense response"/>
    <property type="evidence" value="ECO:0007669"/>
    <property type="project" value="InterPro"/>
</dbReference>
<evidence type="ECO:0000259" key="1">
    <source>
        <dbReference type="SMART" id="SM01037"/>
    </source>
</evidence>
<sequence>MVKDINTCPLQFSYSVTTFFSFQVFSKMGLKSVLCAKIEMKANKDVFHDVFTNKPHHVSTMSPLHVQGFELLEGDIGTVGSKICWNYTLDGEKKISKQILETIDHEKKLLTLKEFEGDVADKYDSFKATLHIETKDEIDLVSWTLEYERPNENVPELISVLNFIVGMTKAIDDHHAN</sequence>
<dbReference type="CDD" id="cd07816">
    <property type="entry name" value="Bet_v1-like"/>
    <property type="match status" value="1"/>
</dbReference>
<evidence type="ECO:0000313" key="3">
    <source>
        <dbReference type="Proteomes" id="UP000824120"/>
    </source>
</evidence>
<dbReference type="Pfam" id="PF00407">
    <property type="entry name" value="Bet_v_1"/>
    <property type="match status" value="1"/>
</dbReference>
<organism evidence="2 3">
    <name type="scientific">Solanum commersonii</name>
    <name type="common">Commerson's wild potato</name>
    <name type="synonym">Commerson's nightshade</name>
    <dbReference type="NCBI Taxonomy" id="4109"/>
    <lineage>
        <taxon>Eukaryota</taxon>
        <taxon>Viridiplantae</taxon>
        <taxon>Streptophyta</taxon>
        <taxon>Embryophyta</taxon>
        <taxon>Tracheophyta</taxon>
        <taxon>Spermatophyta</taxon>
        <taxon>Magnoliopsida</taxon>
        <taxon>eudicotyledons</taxon>
        <taxon>Gunneridae</taxon>
        <taxon>Pentapetalae</taxon>
        <taxon>asterids</taxon>
        <taxon>lamiids</taxon>
        <taxon>Solanales</taxon>
        <taxon>Solanaceae</taxon>
        <taxon>Solanoideae</taxon>
        <taxon>Solaneae</taxon>
        <taxon>Solanum</taxon>
    </lineage>
</organism>
<feature type="domain" description="Bet v I/Major latex protein" evidence="1">
    <location>
        <begin position="29"/>
        <end position="176"/>
    </location>
</feature>
<dbReference type="InterPro" id="IPR051761">
    <property type="entry name" value="MLP-like_ligand-binding"/>
</dbReference>